<dbReference type="SUPFAM" id="SSF49299">
    <property type="entry name" value="PKD domain"/>
    <property type="match status" value="1"/>
</dbReference>
<dbReference type="PROSITE" id="PS50093">
    <property type="entry name" value="PKD"/>
    <property type="match status" value="1"/>
</dbReference>
<name>A0A0G0Q5I6_9BACT</name>
<dbReference type="Pfam" id="PF18911">
    <property type="entry name" value="PKD_4"/>
    <property type="match status" value="1"/>
</dbReference>
<evidence type="ECO:0000259" key="2">
    <source>
        <dbReference type="PROSITE" id="PS50093"/>
    </source>
</evidence>
<sequence length="492" mass="52917">MIFSRKGRQLLKATQKIEDRFSDYILGKKVKSEKIHWSIGLLFAVLIVTGGYFYSNFKGNIVNADAANPNVSGFAWGQNFGWISFNSKDCDPDNDGAFNGLPTGCPLSSPPAVNSYGVSIDNTTGLFSGHAWSENVGWIDFGPTSGFPSAPLQAATYDLASGDVTGWAKVLSLGDDGWIKMSDDSRIGWFGNGVKISSSTYEFSGWAWNGNSDNSGLGWVSFNSSDSGAGGGPYKVVASSLGSIPSVNAASMAAPQWSSSTAVVSGALMAKLTFSYNDSIGNGGKAYRIVIKDALTNATTTDTGKCENGSSSNLCYDFSGCLQNAPSFTCSYIVDNNRLGFNGIDYNKSYHWYVQVWNQADVSSALIQYNNNSVADTDHDIDSDSRTFTTYTHEFPVISFTYSPTRVIVGQNINFTNQSTTTAPYEPLVSAWTFANGTPPTATSTDAVSKFDSRGNNQVTLTVTDNNGYQSNTSTSISVETRLPNWQEVKPK</sequence>
<feature type="transmembrane region" description="Helical" evidence="1">
    <location>
        <begin position="35"/>
        <end position="54"/>
    </location>
</feature>
<dbReference type="InterPro" id="IPR000601">
    <property type="entry name" value="PKD_dom"/>
</dbReference>
<dbReference type="AlphaFoldDB" id="A0A0G0Q5I6"/>
<dbReference type="InterPro" id="IPR013783">
    <property type="entry name" value="Ig-like_fold"/>
</dbReference>
<evidence type="ECO:0000313" key="3">
    <source>
        <dbReference type="EMBL" id="KKR32596.1"/>
    </source>
</evidence>
<dbReference type="Proteomes" id="UP000034137">
    <property type="component" value="Unassembled WGS sequence"/>
</dbReference>
<dbReference type="EMBL" id="LBXO01000028">
    <property type="protein sequence ID" value="KKR32596.1"/>
    <property type="molecule type" value="Genomic_DNA"/>
</dbReference>
<protein>
    <recommendedName>
        <fullName evidence="2">PKD domain-containing protein</fullName>
    </recommendedName>
</protein>
<keyword evidence="1" id="KW-0812">Transmembrane</keyword>
<evidence type="ECO:0000256" key="1">
    <source>
        <dbReference type="SAM" id="Phobius"/>
    </source>
</evidence>
<feature type="domain" description="PKD" evidence="2">
    <location>
        <begin position="396"/>
        <end position="480"/>
    </location>
</feature>
<comment type="caution">
    <text evidence="3">The sequence shown here is derived from an EMBL/GenBank/DDBJ whole genome shotgun (WGS) entry which is preliminary data.</text>
</comment>
<proteinExistence type="predicted"/>
<evidence type="ECO:0000313" key="4">
    <source>
        <dbReference type="Proteomes" id="UP000034137"/>
    </source>
</evidence>
<dbReference type="InterPro" id="IPR022409">
    <property type="entry name" value="PKD/Chitinase_dom"/>
</dbReference>
<reference evidence="3 4" key="1">
    <citation type="journal article" date="2015" name="Nature">
        <title>rRNA introns, odd ribosomes, and small enigmatic genomes across a large radiation of phyla.</title>
        <authorList>
            <person name="Brown C.T."/>
            <person name="Hug L.A."/>
            <person name="Thomas B.C."/>
            <person name="Sharon I."/>
            <person name="Castelle C.J."/>
            <person name="Singh A."/>
            <person name="Wilkins M.J."/>
            <person name="Williams K.H."/>
            <person name="Banfield J.F."/>
        </authorList>
    </citation>
    <scope>NUCLEOTIDE SEQUENCE [LARGE SCALE GENOMIC DNA]</scope>
</reference>
<keyword evidence="1" id="KW-1133">Transmembrane helix</keyword>
<keyword evidence="1" id="KW-0472">Membrane</keyword>
<accession>A0A0G0Q5I6</accession>
<dbReference type="SMART" id="SM00089">
    <property type="entry name" value="PKD"/>
    <property type="match status" value="1"/>
</dbReference>
<organism evidence="3 4">
    <name type="scientific">Candidatus Falkowbacteria bacterium GW2011_GWF2_39_8</name>
    <dbReference type="NCBI Taxonomy" id="1618642"/>
    <lineage>
        <taxon>Bacteria</taxon>
        <taxon>Candidatus Falkowiibacteriota</taxon>
    </lineage>
</organism>
<dbReference type="Gene3D" id="2.60.40.10">
    <property type="entry name" value="Immunoglobulins"/>
    <property type="match status" value="1"/>
</dbReference>
<dbReference type="CDD" id="cd00146">
    <property type="entry name" value="PKD"/>
    <property type="match status" value="1"/>
</dbReference>
<gene>
    <name evidence="3" type="ORF">UT64_C0028G0012</name>
</gene>
<dbReference type="InterPro" id="IPR035986">
    <property type="entry name" value="PKD_dom_sf"/>
</dbReference>